<comment type="caution">
    <text evidence="2">The sequence shown here is derived from an EMBL/GenBank/DDBJ whole genome shotgun (WGS) entry which is preliminary data.</text>
</comment>
<accession>A0ABN3U1N1</accession>
<sequence>MRSNDDVPDTTGGELSTEDIAQPRTEEPPEPEEDIAGAPVYPGESVPLDEPAAEEATTDEAETEEGETEEGETEEGEGETLRLLPPEDEEDFRGRWQETQSRFVDDPRDAVHTADTLVADLMQTLAATFAQHKQELEAQWSQGEEADTEALRMALRRYRSFFNRLLST</sequence>
<proteinExistence type="predicted"/>
<evidence type="ECO:0000313" key="2">
    <source>
        <dbReference type="EMBL" id="GAA2722419.1"/>
    </source>
</evidence>
<organism evidence="2 3">
    <name type="scientific">Streptomyces luteosporeus</name>
    <dbReference type="NCBI Taxonomy" id="173856"/>
    <lineage>
        <taxon>Bacteria</taxon>
        <taxon>Bacillati</taxon>
        <taxon>Actinomycetota</taxon>
        <taxon>Actinomycetes</taxon>
        <taxon>Kitasatosporales</taxon>
        <taxon>Streptomycetaceae</taxon>
        <taxon>Streptomyces</taxon>
    </lineage>
</organism>
<dbReference type="Proteomes" id="UP001500886">
    <property type="component" value="Unassembled WGS sequence"/>
</dbReference>
<protein>
    <submittedName>
        <fullName evidence="2">Uncharacterized protein</fullName>
    </submittedName>
</protein>
<evidence type="ECO:0000256" key="1">
    <source>
        <dbReference type="SAM" id="MobiDB-lite"/>
    </source>
</evidence>
<dbReference type="RefSeq" id="WP_344437665.1">
    <property type="nucleotide sequence ID" value="NZ_BAAASL010000019.1"/>
</dbReference>
<keyword evidence="3" id="KW-1185">Reference proteome</keyword>
<feature type="compositionally biased region" description="Acidic residues" evidence="1">
    <location>
        <begin position="51"/>
        <end position="78"/>
    </location>
</feature>
<evidence type="ECO:0000313" key="3">
    <source>
        <dbReference type="Proteomes" id="UP001500886"/>
    </source>
</evidence>
<feature type="region of interest" description="Disordered" evidence="1">
    <location>
        <begin position="1"/>
        <end position="90"/>
    </location>
</feature>
<dbReference type="EMBL" id="BAAASL010000019">
    <property type="protein sequence ID" value="GAA2722419.1"/>
    <property type="molecule type" value="Genomic_DNA"/>
</dbReference>
<reference evidence="2 3" key="1">
    <citation type="journal article" date="2019" name="Int. J. Syst. Evol. Microbiol.">
        <title>The Global Catalogue of Microorganisms (GCM) 10K type strain sequencing project: providing services to taxonomists for standard genome sequencing and annotation.</title>
        <authorList>
            <consortium name="The Broad Institute Genomics Platform"/>
            <consortium name="The Broad Institute Genome Sequencing Center for Infectious Disease"/>
            <person name="Wu L."/>
            <person name="Ma J."/>
        </authorList>
    </citation>
    <scope>NUCLEOTIDE SEQUENCE [LARGE SCALE GENOMIC DNA]</scope>
    <source>
        <strain evidence="2 3">JCM 4542</strain>
    </source>
</reference>
<gene>
    <name evidence="2" type="ORF">GCM10010315_47620</name>
</gene>
<name>A0ABN3U1N1_9ACTN</name>